<dbReference type="Proteomes" id="UP000689967">
    <property type="component" value="Unassembled WGS sequence"/>
</dbReference>
<evidence type="ECO:0008006" key="4">
    <source>
        <dbReference type="Google" id="ProtNLM"/>
    </source>
</evidence>
<dbReference type="PROSITE" id="PS00330">
    <property type="entry name" value="HEMOLYSIN_CALCIUM"/>
    <property type="match status" value="1"/>
</dbReference>
<dbReference type="RefSeq" id="WP_216877651.1">
    <property type="nucleotide sequence ID" value="NZ_JAERQM010000005.1"/>
</dbReference>
<reference evidence="2 3" key="1">
    <citation type="submission" date="2021-01" db="EMBL/GenBank/DDBJ databases">
        <title>Roseomonas sp. nov, a bacterium isolated from an oil production mixture in Yumen Oilfield.</title>
        <authorList>
            <person name="Wu D."/>
        </authorList>
    </citation>
    <scope>NUCLEOTIDE SEQUENCE [LARGE SCALE GENOMIC DNA]</scope>
    <source>
        <strain evidence="2 3">ROY-5-3</strain>
    </source>
</reference>
<accession>A0ABS6HDT7</accession>
<sequence>MTDQAKITAPQELDPQDLARATGGSFTDRFGTEGGDHIATGDGMDKIFGGGGNDTISSGGGQDEVHAGAGDDFVDAGAGDDKVFGGEGNDLILGGDGADELHGGDGHDHLRGGAGHGDKVFGGEGNDTFWWQAGDGNDELHGGNGADNIMLQGVTMEQLQAGLQMFDSSSYTVTGNAIVFHGPANGQFVVNGEVVKFFDMEQITIAG</sequence>
<feature type="compositionally biased region" description="Gly residues" evidence="1">
    <location>
        <begin position="48"/>
        <end position="62"/>
    </location>
</feature>
<dbReference type="PANTHER" id="PTHR38340:SF1">
    <property type="entry name" value="S-LAYER PROTEIN"/>
    <property type="match status" value="1"/>
</dbReference>
<gene>
    <name evidence="2" type="ORF">JJQ90_18140</name>
</gene>
<organism evidence="2 3">
    <name type="scientific">Falsiroseomonas oleicola</name>
    <dbReference type="NCBI Taxonomy" id="2801474"/>
    <lineage>
        <taxon>Bacteria</taxon>
        <taxon>Pseudomonadati</taxon>
        <taxon>Pseudomonadota</taxon>
        <taxon>Alphaproteobacteria</taxon>
        <taxon>Acetobacterales</taxon>
        <taxon>Roseomonadaceae</taxon>
        <taxon>Falsiroseomonas</taxon>
    </lineage>
</organism>
<proteinExistence type="predicted"/>
<protein>
    <recommendedName>
        <fullName evidence="4">Calcium-binding protein</fullName>
    </recommendedName>
</protein>
<dbReference type="InterPro" id="IPR050557">
    <property type="entry name" value="RTX_toxin/Mannuronan_C5-epim"/>
</dbReference>
<dbReference type="InterPro" id="IPR001343">
    <property type="entry name" value="Hemolysn_Ca-bd"/>
</dbReference>
<comment type="caution">
    <text evidence="2">The sequence shown here is derived from an EMBL/GenBank/DDBJ whole genome shotgun (WGS) entry which is preliminary data.</text>
</comment>
<evidence type="ECO:0000313" key="2">
    <source>
        <dbReference type="EMBL" id="MBU8545651.1"/>
    </source>
</evidence>
<keyword evidence="3" id="KW-1185">Reference proteome</keyword>
<dbReference type="PANTHER" id="PTHR38340">
    <property type="entry name" value="S-LAYER PROTEIN"/>
    <property type="match status" value="1"/>
</dbReference>
<evidence type="ECO:0000256" key="1">
    <source>
        <dbReference type="SAM" id="MobiDB-lite"/>
    </source>
</evidence>
<evidence type="ECO:0000313" key="3">
    <source>
        <dbReference type="Proteomes" id="UP000689967"/>
    </source>
</evidence>
<feature type="region of interest" description="Disordered" evidence="1">
    <location>
        <begin position="18"/>
        <end position="72"/>
    </location>
</feature>
<dbReference type="Pfam" id="PF00353">
    <property type="entry name" value="HemolysinCabind"/>
    <property type="match status" value="3"/>
</dbReference>
<name>A0ABS6HDT7_9PROT</name>
<dbReference type="InterPro" id="IPR018511">
    <property type="entry name" value="Hemolysin-typ_Ca-bd_CS"/>
</dbReference>
<dbReference type="EMBL" id="JAERQM010000005">
    <property type="protein sequence ID" value="MBU8545651.1"/>
    <property type="molecule type" value="Genomic_DNA"/>
</dbReference>